<dbReference type="AlphaFoldDB" id="A0A0K0XY86"/>
<proteinExistence type="predicted"/>
<dbReference type="Pfam" id="PF04348">
    <property type="entry name" value="LppC"/>
    <property type="match status" value="1"/>
</dbReference>
<keyword evidence="4" id="KW-0472">Membrane</keyword>
<evidence type="ECO:0000256" key="7">
    <source>
        <dbReference type="ARBA" id="ARBA00023288"/>
    </source>
</evidence>
<dbReference type="InterPro" id="IPR011990">
    <property type="entry name" value="TPR-like_helical_dom_sf"/>
</dbReference>
<dbReference type="PANTHER" id="PTHR38038">
    <property type="entry name" value="PENICILLIN-BINDING PROTEIN ACTIVATOR LPOA"/>
    <property type="match status" value="1"/>
</dbReference>
<dbReference type="CDD" id="cd06339">
    <property type="entry name" value="PBP1_YraM_LppC_lipoprotein-like"/>
    <property type="match status" value="1"/>
</dbReference>
<evidence type="ECO:0000256" key="1">
    <source>
        <dbReference type="ARBA" id="ARBA00022729"/>
    </source>
</evidence>
<evidence type="ECO:0000256" key="2">
    <source>
        <dbReference type="ARBA" id="ARBA00022960"/>
    </source>
</evidence>
<evidence type="ECO:0000256" key="4">
    <source>
        <dbReference type="ARBA" id="ARBA00023136"/>
    </source>
</evidence>
<dbReference type="EMBL" id="CP012154">
    <property type="protein sequence ID" value="AKS42592.1"/>
    <property type="molecule type" value="Genomic_DNA"/>
</dbReference>
<dbReference type="STRING" id="1579979.WM2015_2229"/>
<keyword evidence="2" id="KW-0133">Cell shape</keyword>
<evidence type="ECO:0000256" key="3">
    <source>
        <dbReference type="ARBA" id="ARBA00022984"/>
    </source>
</evidence>
<dbReference type="PANTHER" id="PTHR38038:SF1">
    <property type="entry name" value="PENICILLIN-BINDING PROTEIN ACTIVATOR LPOA"/>
    <property type="match status" value="1"/>
</dbReference>
<name>A0A0K0XY86_9GAMM</name>
<dbReference type="GO" id="GO:0031241">
    <property type="term" value="C:periplasmic side of cell outer membrane"/>
    <property type="evidence" value="ECO:0007669"/>
    <property type="project" value="TreeGrafter"/>
</dbReference>
<dbReference type="InterPro" id="IPR028082">
    <property type="entry name" value="Peripla_BP_I"/>
</dbReference>
<sequence length="617" mass="68095">MAAFRFQAALALLITLALTACAPSGPSTRDVPISDPAFDAALEIEASGRHEAAAEAWLALADERPMERDALQLRAAEAWLRANRPDQARELLAALNPTALGPEAVLRHRLALAELALLDGDLATAAWQLAQVSGELSEPLERRRSLLDDMIQRAQANPAREALTELESALYGGQFSPDLALALLLDHPLEQLEQLQQLHRHRPELAPWLDLVVTARRHLLDPAQLGPALMEWERLNPSTGYRAEEALAWLDAWRSTQAMPGRILVALPGRPAMQRASAALRNGMLSAWLDLPVARRPQLEFREVEDREGAILGLWFEARESSMDFMLGPLERDQVDSLVALPDAGLPMLLLNHPSDPRALEAMSGAIQAIGLMPEEEAELAAVQALVLGHQRALVLTQSSDWGQRVGDAFERMFELGGGRIMDRAEYSPVQPDHSALLEVFLNLDRSEARADALARLIGQPVESEAQPRTDIDIIFLAARADDARLIRPQLRFFGVGDLPVFGTSHLISGAPRASRDSDLDGVFIPLPPWFLDDTEFGRQRRIAENRFAGLDNPTLSLLHALGADAFELVRWVARMQRDPSLYLAGRTGRLRLPDGRLIERDLPLVEIIDGRAEPVR</sequence>
<dbReference type="SUPFAM" id="SSF53822">
    <property type="entry name" value="Periplasmic binding protein-like I"/>
    <property type="match status" value="1"/>
</dbReference>
<dbReference type="Gene3D" id="3.40.50.2300">
    <property type="match status" value="2"/>
</dbReference>
<dbReference type="Proteomes" id="UP000066624">
    <property type="component" value="Chromosome"/>
</dbReference>
<dbReference type="RefSeq" id="WP_049726145.1">
    <property type="nucleotide sequence ID" value="NZ_CP012154.1"/>
</dbReference>
<evidence type="ECO:0000256" key="5">
    <source>
        <dbReference type="ARBA" id="ARBA00023139"/>
    </source>
</evidence>
<gene>
    <name evidence="8" type="ORF">WM2015_2229</name>
</gene>
<keyword evidence="6" id="KW-0998">Cell outer membrane</keyword>
<keyword evidence="9" id="KW-1185">Reference proteome</keyword>
<dbReference type="OrthoDB" id="6708821at2"/>
<evidence type="ECO:0000313" key="8">
    <source>
        <dbReference type="EMBL" id="AKS42592.1"/>
    </source>
</evidence>
<protein>
    <submittedName>
        <fullName evidence="8">Uncharacterized protein</fullName>
    </submittedName>
</protein>
<dbReference type="Gene3D" id="1.25.40.10">
    <property type="entry name" value="Tetratricopeptide repeat domain"/>
    <property type="match status" value="1"/>
</dbReference>
<keyword evidence="3" id="KW-0573">Peptidoglycan synthesis</keyword>
<evidence type="ECO:0000256" key="6">
    <source>
        <dbReference type="ARBA" id="ARBA00023237"/>
    </source>
</evidence>
<keyword evidence="7" id="KW-0449">Lipoprotein</keyword>
<reference evidence="8 9" key="1">
    <citation type="submission" date="2015-07" db="EMBL/GenBank/DDBJ databases">
        <authorList>
            <person name="Noorani M."/>
        </authorList>
    </citation>
    <scope>NUCLEOTIDE SEQUENCE [LARGE SCALE GENOMIC DNA]</scope>
    <source>
        <strain evidence="8 9">KCTC 42284</strain>
    </source>
</reference>
<dbReference type="GO" id="GO:0009252">
    <property type="term" value="P:peptidoglycan biosynthetic process"/>
    <property type="evidence" value="ECO:0007669"/>
    <property type="project" value="UniProtKB-KW"/>
</dbReference>
<keyword evidence="5" id="KW-0564">Palmitate</keyword>
<dbReference type="GO" id="GO:0030234">
    <property type="term" value="F:enzyme regulator activity"/>
    <property type="evidence" value="ECO:0007669"/>
    <property type="project" value="TreeGrafter"/>
</dbReference>
<keyword evidence="1" id="KW-0732">Signal</keyword>
<dbReference type="InterPro" id="IPR007443">
    <property type="entry name" value="LpoA"/>
</dbReference>
<accession>A0A0K0XY86</accession>
<evidence type="ECO:0000313" key="9">
    <source>
        <dbReference type="Proteomes" id="UP000066624"/>
    </source>
</evidence>
<dbReference type="KEGG" id="wma:WM2015_2229"/>
<dbReference type="GO" id="GO:0008360">
    <property type="term" value="P:regulation of cell shape"/>
    <property type="evidence" value="ECO:0007669"/>
    <property type="project" value="UniProtKB-KW"/>
</dbReference>
<dbReference type="PROSITE" id="PS51257">
    <property type="entry name" value="PROKAR_LIPOPROTEIN"/>
    <property type="match status" value="1"/>
</dbReference>
<organism evidence="8 9">
    <name type="scientific">Wenzhouxiangella marina</name>
    <dbReference type="NCBI Taxonomy" id="1579979"/>
    <lineage>
        <taxon>Bacteria</taxon>
        <taxon>Pseudomonadati</taxon>
        <taxon>Pseudomonadota</taxon>
        <taxon>Gammaproteobacteria</taxon>
        <taxon>Chromatiales</taxon>
        <taxon>Wenzhouxiangellaceae</taxon>
        <taxon>Wenzhouxiangella</taxon>
    </lineage>
</organism>